<gene>
    <name evidence="13" type="ORF">G4B88_000039</name>
</gene>
<evidence type="ECO:0000256" key="10">
    <source>
        <dbReference type="ARBA" id="ARBA00023052"/>
    </source>
</evidence>
<evidence type="ECO:0000256" key="2">
    <source>
        <dbReference type="ARBA" id="ARBA00001920"/>
    </source>
</evidence>
<dbReference type="CDD" id="cd07038">
    <property type="entry name" value="TPP_PYR_PDC_IPDC_like"/>
    <property type="match status" value="1"/>
</dbReference>
<dbReference type="Proteomes" id="UP000583929">
    <property type="component" value="Unassembled WGS sequence"/>
</dbReference>
<comment type="similarity">
    <text evidence="4">Belongs to the TPP enzyme family.</text>
</comment>
<keyword evidence="7" id="KW-0479">Metal-binding</keyword>
<dbReference type="GO" id="GO:0004737">
    <property type="term" value="F:pyruvate decarboxylase activity"/>
    <property type="evidence" value="ECO:0007669"/>
    <property type="project" value="UniProtKB-EC"/>
</dbReference>
<evidence type="ECO:0000256" key="4">
    <source>
        <dbReference type="ARBA" id="ARBA00007812"/>
    </source>
</evidence>
<accession>A0A7J6G029</accession>
<comment type="cofactor">
    <cofactor evidence="3">
        <name>thiamine diphosphate</name>
        <dbReference type="ChEBI" id="CHEBI:58937"/>
    </cofactor>
</comment>
<comment type="catalytic activity">
    <reaction evidence="1">
        <text>a 2-oxocarboxylate + H(+) = an aldehyde + CO2</text>
        <dbReference type="Rhea" id="RHEA:11628"/>
        <dbReference type="ChEBI" id="CHEBI:15378"/>
        <dbReference type="ChEBI" id="CHEBI:16526"/>
        <dbReference type="ChEBI" id="CHEBI:17478"/>
        <dbReference type="ChEBI" id="CHEBI:35179"/>
        <dbReference type="EC" id="4.1.1.1"/>
    </reaction>
</comment>
<reference evidence="13 14" key="1">
    <citation type="journal article" date="2020" name="bioRxiv">
        <title>Sequence and annotation of 42 cannabis genomes reveals extensive copy number variation in cannabinoid synthesis and pathogen resistance genes.</title>
        <authorList>
            <person name="Mckernan K.J."/>
            <person name="Helbert Y."/>
            <person name="Kane L.T."/>
            <person name="Ebling H."/>
            <person name="Zhang L."/>
            <person name="Liu B."/>
            <person name="Eaton Z."/>
            <person name="Mclaughlin S."/>
            <person name="Kingan S."/>
            <person name="Baybayan P."/>
            <person name="Concepcion G."/>
            <person name="Jordan M."/>
            <person name="Riva A."/>
            <person name="Barbazuk W."/>
            <person name="Harkins T."/>
        </authorList>
    </citation>
    <scope>NUCLEOTIDE SEQUENCE [LARGE SCALE GENOMIC DNA]</scope>
    <source>
        <strain evidence="14">cv. Jamaican Lion 4</strain>
        <tissue evidence="13">Leaf</tissue>
    </source>
</reference>
<protein>
    <recommendedName>
        <fullName evidence="6">pyruvate decarboxylase</fullName>
        <ecNumber evidence="6">4.1.1.1</ecNumber>
    </recommendedName>
</protein>
<dbReference type="GO" id="GO:0046872">
    <property type="term" value="F:metal ion binding"/>
    <property type="evidence" value="ECO:0007669"/>
    <property type="project" value="UniProtKB-KW"/>
</dbReference>
<keyword evidence="9" id="KW-0460">Magnesium</keyword>
<dbReference type="PANTHER" id="PTHR43452">
    <property type="entry name" value="PYRUVATE DECARBOXYLASE"/>
    <property type="match status" value="1"/>
</dbReference>
<dbReference type="InterPro" id="IPR047213">
    <property type="entry name" value="TPP_PYR_PDC_IPDC-like"/>
</dbReference>
<dbReference type="AlphaFoldDB" id="A0A7J6G029"/>
<comment type="subunit">
    <text evidence="5">Homotetramer.</text>
</comment>
<evidence type="ECO:0000256" key="11">
    <source>
        <dbReference type="ARBA" id="ARBA00023239"/>
    </source>
</evidence>
<dbReference type="Gene3D" id="3.40.50.970">
    <property type="match status" value="1"/>
</dbReference>
<keyword evidence="8" id="KW-0210">Decarboxylase</keyword>
<evidence type="ECO:0000313" key="14">
    <source>
        <dbReference type="Proteomes" id="UP000583929"/>
    </source>
</evidence>
<dbReference type="PANTHER" id="PTHR43452:SF6">
    <property type="entry name" value="PYRUVATE DECARBOXYLASE 2"/>
    <property type="match status" value="1"/>
</dbReference>
<comment type="cofactor">
    <cofactor evidence="2">
        <name>a metal cation</name>
        <dbReference type="ChEBI" id="CHEBI:25213"/>
    </cofactor>
</comment>
<evidence type="ECO:0000256" key="9">
    <source>
        <dbReference type="ARBA" id="ARBA00022842"/>
    </source>
</evidence>
<dbReference type="InterPro" id="IPR012001">
    <property type="entry name" value="Thiamin_PyroP_enz_TPP-bd_dom"/>
</dbReference>
<dbReference type="EC" id="4.1.1.1" evidence="6"/>
<comment type="caution">
    <text evidence="13">The sequence shown here is derived from an EMBL/GenBank/DDBJ whole genome shotgun (WGS) entry which is preliminary data.</text>
</comment>
<keyword evidence="10" id="KW-0786">Thiamine pyrophosphate</keyword>
<dbReference type="Pfam" id="PF02776">
    <property type="entry name" value="TPP_enzyme_N"/>
    <property type="match status" value="1"/>
</dbReference>
<dbReference type="EMBL" id="JAATIQ010000154">
    <property type="protein sequence ID" value="KAF4376351.1"/>
    <property type="molecule type" value="Genomic_DNA"/>
</dbReference>
<dbReference type="InterPro" id="IPR029061">
    <property type="entry name" value="THDP-binding"/>
</dbReference>
<evidence type="ECO:0000256" key="1">
    <source>
        <dbReference type="ARBA" id="ARBA00001041"/>
    </source>
</evidence>
<dbReference type="GO" id="GO:0000949">
    <property type="term" value="P:aromatic amino acid family catabolic process to alcohol via Ehrlich pathway"/>
    <property type="evidence" value="ECO:0007669"/>
    <property type="project" value="TreeGrafter"/>
</dbReference>
<evidence type="ECO:0000256" key="6">
    <source>
        <dbReference type="ARBA" id="ARBA00013202"/>
    </source>
</evidence>
<dbReference type="InterPro" id="IPR012110">
    <property type="entry name" value="PDC/IPDC-like"/>
</dbReference>
<evidence type="ECO:0000256" key="8">
    <source>
        <dbReference type="ARBA" id="ARBA00022793"/>
    </source>
</evidence>
<proteinExistence type="inferred from homology"/>
<dbReference type="SUPFAM" id="SSF52518">
    <property type="entry name" value="Thiamin diphosphate-binding fold (THDP-binding)"/>
    <property type="match status" value="1"/>
</dbReference>
<keyword evidence="11" id="KW-0456">Lyase</keyword>
<name>A0A7J6G029_CANSA</name>
<dbReference type="GO" id="GO:0030976">
    <property type="term" value="F:thiamine pyrophosphate binding"/>
    <property type="evidence" value="ECO:0007669"/>
    <property type="project" value="InterPro"/>
</dbReference>
<keyword evidence="14" id="KW-1185">Reference proteome</keyword>
<evidence type="ECO:0000313" key="13">
    <source>
        <dbReference type="EMBL" id="KAF4376351.1"/>
    </source>
</evidence>
<dbReference type="GO" id="GO:0005829">
    <property type="term" value="C:cytosol"/>
    <property type="evidence" value="ECO:0007669"/>
    <property type="project" value="TreeGrafter"/>
</dbReference>
<feature type="domain" description="Thiamine pyrophosphate enzyme N-terminal TPP-binding" evidence="12">
    <location>
        <begin position="30"/>
        <end position="123"/>
    </location>
</feature>
<evidence type="ECO:0000259" key="12">
    <source>
        <dbReference type="Pfam" id="PF02776"/>
    </source>
</evidence>
<evidence type="ECO:0000256" key="5">
    <source>
        <dbReference type="ARBA" id="ARBA00011881"/>
    </source>
</evidence>
<organism evidence="13 14">
    <name type="scientific">Cannabis sativa</name>
    <name type="common">Hemp</name>
    <name type="synonym">Marijuana</name>
    <dbReference type="NCBI Taxonomy" id="3483"/>
    <lineage>
        <taxon>Eukaryota</taxon>
        <taxon>Viridiplantae</taxon>
        <taxon>Streptophyta</taxon>
        <taxon>Embryophyta</taxon>
        <taxon>Tracheophyta</taxon>
        <taxon>Spermatophyta</taxon>
        <taxon>Magnoliopsida</taxon>
        <taxon>eudicotyledons</taxon>
        <taxon>Gunneridae</taxon>
        <taxon>Pentapetalae</taxon>
        <taxon>rosids</taxon>
        <taxon>fabids</taxon>
        <taxon>Rosales</taxon>
        <taxon>Cannabaceae</taxon>
        <taxon>Cannabis</taxon>
    </lineage>
</organism>
<evidence type="ECO:0000256" key="3">
    <source>
        <dbReference type="ARBA" id="ARBA00001964"/>
    </source>
</evidence>
<evidence type="ECO:0000256" key="7">
    <source>
        <dbReference type="ARBA" id="ARBA00022723"/>
    </source>
</evidence>
<sequence length="207" mass="22245">MRTTARSHLNQPTNLAFNIRSKHQNYNSLGGHLAQRLVQIGVSDVFSVPGDFNLVLLDDLVAEPQLNLIADGYARSRGVGACVVTFTVGGLSVMNAIAGAYSEDLPVICIVGGPNSNDYGANNSILHHSIGLADFSQELKCFQQITCQQVVVNNLDNAQEQIDGAIAAALDVEKPKPVYISISCNLPGLSHPSFLRNPLPFTLPVRH</sequence>